<keyword evidence="2" id="KW-1185">Reference proteome</keyword>
<name>A0ACB9PFE2_BAUVA</name>
<evidence type="ECO:0000313" key="1">
    <source>
        <dbReference type="EMBL" id="KAI4346216.1"/>
    </source>
</evidence>
<proteinExistence type="predicted"/>
<protein>
    <submittedName>
        <fullName evidence="1">Uncharacterized protein</fullName>
    </submittedName>
</protein>
<dbReference type="EMBL" id="CM039430">
    <property type="protein sequence ID" value="KAI4346216.1"/>
    <property type="molecule type" value="Genomic_DNA"/>
</dbReference>
<evidence type="ECO:0000313" key="2">
    <source>
        <dbReference type="Proteomes" id="UP000828941"/>
    </source>
</evidence>
<reference evidence="1 2" key="1">
    <citation type="journal article" date="2022" name="DNA Res.">
        <title>Chromosomal-level genome assembly of the orchid tree Bauhinia variegata (Leguminosae; Cercidoideae) supports the allotetraploid origin hypothesis of Bauhinia.</title>
        <authorList>
            <person name="Zhong Y."/>
            <person name="Chen Y."/>
            <person name="Zheng D."/>
            <person name="Pang J."/>
            <person name="Liu Y."/>
            <person name="Luo S."/>
            <person name="Meng S."/>
            <person name="Qian L."/>
            <person name="Wei D."/>
            <person name="Dai S."/>
            <person name="Zhou R."/>
        </authorList>
    </citation>
    <scope>NUCLEOTIDE SEQUENCE [LARGE SCALE GENOMIC DNA]</scope>
    <source>
        <strain evidence="1">BV-YZ2020</strain>
    </source>
</reference>
<dbReference type="Proteomes" id="UP000828941">
    <property type="component" value="Chromosome 5"/>
</dbReference>
<accession>A0ACB9PFE2</accession>
<sequence length="202" mass="22119">MKSPMLLNASFFFFFVLLATTLPSTRAKNAFDTDGNPIISGQSYYIIPVNTNSGGGPTLSQTGDDTCPLTVVQDADTSSTGLPARLTDYEAIYHVEEDALTRIAFIGNGISSCAPSAALWAQVGKYVKIVDTYSEIYYGFRFLRYSSSPYTYYMTACFDPMLNCSPVITNNGTLVVSNSGDPWVVKFKRAYKSSESDSWSIV</sequence>
<comment type="caution">
    <text evidence="1">The sequence shown here is derived from an EMBL/GenBank/DDBJ whole genome shotgun (WGS) entry which is preliminary data.</text>
</comment>
<organism evidence="1 2">
    <name type="scientific">Bauhinia variegata</name>
    <name type="common">Purple orchid tree</name>
    <name type="synonym">Phanera variegata</name>
    <dbReference type="NCBI Taxonomy" id="167791"/>
    <lineage>
        <taxon>Eukaryota</taxon>
        <taxon>Viridiplantae</taxon>
        <taxon>Streptophyta</taxon>
        <taxon>Embryophyta</taxon>
        <taxon>Tracheophyta</taxon>
        <taxon>Spermatophyta</taxon>
        <taxon>Magnoliopsida</taxon>
        <taxon>eudicotyledons</taxon>
        <taxon>Gunneridae</taxon>
        <taxon>Pentapetalae</taxon>
        <taxon>rosids</taxon>
        <taxon>fabids</taxon>
        <taxon>Fabales</taxon>
        <taxon>Fabaceae</taxon>
        <taxon>Cercidoideae</taxon>
        <taxon>Cercideae</taxon>
        <taxon>Bauhiniinae</taxon>
        <taxon>Bauhinia</taxon>
    </lineage>
</organism>
<gene>
    <name evidence="1" type="ORF">L6164_013285</name>
</gene>